<keyword evidence="1" id="KW-0472">Membrane</keyword>
<feature type="transmembrane region" description="Helical" evidence="1">
    <location>
        <begin position="106"/>
        <end position="128"/>
    </location>
</feature>
<dbReference type="Proteomes" id="UP001372338">
    <property type="component" value="Unassembled WGS sequence"/>
</dbReference>
<reference evidence="2 3" key="1">
    <citation type="submission" date="2024-01" db="EMBL/GenBank/DDBJ databases">
        <title>The genomes of 5 underutilized Papilionoideae crops provide insights into root nodulation and disease resistanc.</title>
        <authorList>
            <person name="Yuan L."/>
        </authorList>
    </citation>
    <scope>NUCLEOTIDE SEQUENCE [LARGE SCALE GENOMIC DNA]</scope>
    <source>
        <strain evidence="2">ZHUSHIDOU_FW_LH</strain>
        <tissue evidence="2">Leaf</tissue>
    </source>
</reference>
<evidence type="ECO:0000256" key="1">
    <source>
        <dbReference type="SAM" id="Phobius"/>
    </source>
</evidence>
<evidence type="ECO:0000313" key="3">
    <source>
        <dbReference type="Proteomes" id="UP001372338"/>
    </source>
</evidence>
<keyword evidence="3" id="KW-1185">Reference proteome</keyword>
<gene>
    <name evidence="2" type="ORF">RIF29_24626</name>
</gene>
<keyword evidence="1" id="KW-0812">Transmembrane</keyword>
<organism evidence="2 3">
    <name type="scientific">Crotalaria pallida</name>
    <name type="common">Smooth rattlebox</name>
    <name type="synonym">Crotalaria striata</name>
    <dbReference type="NCBI Taxonomy" id="3830"/>
    <lineage>
        <taxon>Eukaryota</taxon>
        <taxon>Viridiplantae</taxon>
        <taxon>Streptophyta</taxon>
        <taxon>Embryophyta</taxon>
        <taxon>Tracheophyta</taxon>
        <taxon>Spermatophyta</taxon>
        <taxon>Magnoliopsida</taxon>
        <taxon>eudicotyledons</taxon>
        <taxon>Gunneridae</taxon>
        <taxon>Pentapetalae</taxon>
        <taxon>rosids</taxon>
        <taxon>fabids</taxon>
        <taxon>Fabales</taxon>
        <taxon>Fabaceae</taxon>
        <taxon>Papilionoideae</taxon>
        <taxon>50 kb inversion clade</taxon>
        <taxon>genistoids sensu lato</taxon>
        <taxon>core genistoids</taxon>
        <taxon>Crotalarieae</taxon>
        <taxon>Crotalaria</taxon>
    </lineage>
</organism>
<dbReference type="AlphaFoldDB" id="A0AAN9EKQ1"/>
<sequence length="146" mass="16845">MKSAFWQKLKHTKQKSFSWLLLWPAIHPRGSILELAGYVTTFHAALLSPEKRSTKSDSSRHDQDLQTKMVVHSIVPHVADGACSIVEEEWVEGQRFWLGWQRIEELLCFLLHLLLLDGACRVVIFYYFSGIGFWMFGSNQSAEFSN</sequence>
<name>A0AAN9EKQ1_CROPI</name>
<comment type="caution">
    <text evidence="2">The sequence shown here is derived from an EMBL/GenBank/DDBJ whole genome shotgun (WGS) entry which is preliminary data.</text>
</comment>
<protein>
    <submittedName>
        <fullName evidence="2">Uncharacterized protein</fullName>
    </submittedName>
</protein>
<dbReference type="EMBL" id="JAYWIO010000005">
    <property type="protein sequence ID" value="KAK7259032.1"/>
    <property type="molecule type" value="Genomic_DNA"/>
</dbReference>
<keyword evidence="1" id="KW-1133">Transmembrane helix</keyword>
<accession>A0AAN9EKQ1</accession>
<proteinExistence type="predicted"/>
<evidence type="ECO:0000313" key="2">
    <source>
        <dbReference type="EMBL" id="KAK7259032.1"/>
    </source>
</evidence>